<dbReference type="Gene3D" id="3.40.30.10">
    <property type="entry name" value="Glutaredoxin"/>
    <property type="match status" value="1"/>
</dbReference>
<dbReference type="GO" id="GO:0005886">
    <property type="term" value="C:plasma membrane"/>
    <property type="evidence" value="ECO:0007669"/>
    <property type="project" value="UniProtKB-SubCell"/>
</dbReference>
<dbReference type="GO" id="GO:0015035">
    <property type="term" value="F:protein-disulfide reductase activity"/>
    <property type="evidence" value="ECO:0007669"/>
    <property type="project" value="TreeGrafter"/>
</dbReference>
<gene>
    <name evidence="11" type="ORF">Llon_1027</name>
</gene>
<keyword evidence="12" id="KW-1185">Reference proteome</keyword>
<keyword evidence="7" id="KW-0676">Redox-active center</keyword>
<keyword evidence="3 8" id="KW-0812">Transmembrane</keyword>
<evidence type="ECO:0000256" key="9">
    <source>
        <dbReference type="SAM" id="SignalP"/>
    </source>
</evidence>
<feature type="domain" description="Thioredoxin" evidence="10">
    <location>
        <begin position="442"/>
        <end position="583"/>
    </location>
</feature>
<keyword evidence="4" id="KW-0201">Cytochrome c-type biogenesis</keyword>
<dbReference type="Pfam" id="PF13899">
    <property type="entry name" value="Thioredoxin_7"/>
    <property type="match status" value="1"/>
</dbReference>
<feature type="chain" id="PRO_5006914999" evidence="9">
    <location>
        <begin position="19"/>
        <end position="583"/>
    </location>
</feature>
<comment type="subcellular location">
    <subcellularLocation>
        <location evidence="1">Cell membrane</location>
        <topology evidence="1">Multi-pass membrane protein</topology>
    </subcellularLocation>
</comment>
<feature type="signal peptide" evidence="9">
    <location>
        <begin position="1"/>
        <end position="18"/>
    </location>
</feature>
<dbReference type="InterPro" id="IPR003834">
    <property type="entry name" value="Cyt_c_assmbl_TM_dom"/>
</dbReference>
<evidence type="ECO:0000256" key="3">
    <source>
        <dbReference type="ARBA" id="ARBA00022692"/>
    </source>
</evidence>
<dbReference type="PANTHER" id="PTHR32234:SF0">
    <property type="entry name" value="THIOL:DISULFIDE INTERCHANGE PROTEIN DSBD"/>
    <property type="match status" value="1"/>
</dbReference>
<accession>A0A0W0VQ28</accession>
<evidence type="ECO:0000256" key="6">
    <source>
        <dbReference type="ARBA" id="ARBA00023136"/>
    </source>
</evidence>
<dbReference type="InterPro" id="IPR036929">
    <property type="entry name" value="DsbDN_sf"/>
</dbReference>
<organism evidence="11 12">
    <name type="scientific">Legionella londiniensis</name>
    <dbReference type="NCBI Taxonomy" id="45068"/>
    <lineage>
        <taxon>Bacteria</taxon>
        <taxon>Pseudomonadati</taxon>
        <taxon>Pseudomonadota</taxon>
        <taxon>Gammaproteobacteria</taxon>
        <taxon>Legionellales</taxon>
        <taxon>Legionellaceae</taxon>
        <taxon>Legionella</taxon>
    </lineage>
</organism>
<name>A0A0W0VQ28_9GAMM</name>
<dbReference type="Gene3D" id="2.60.40.1250">
    <property type="entry name" value="Thiol:disulfide interchange protein DsbD, N-terminal domain"/>
    <property type="match status" value="1"/>
</dbReference>
<keyword evidence="6 8" id="KW-0472">Membrane</keyword>
<keyword evidence="9" id="KW-0732">Signal</keyword>
<dbReference type="Pfam" id="PF02683">
    <property type="entry name" value="DsbD_TM"/>
    <property type="match status" value="1"/>
</dbReference>
<dbReference type="AlphaFoldDB" id="A0A0W0VQ28"/>
<dbReference type="Proteomes" id="UP000054997">
    <property type="component" value="Unassembled WGS sequence"/>
</dbReference>
<evidence type="ECO:0000256" key="4">
    <source>
        <dbReference type="ARBA" id="ARBA00022748"/>
    </source>
</evidence>
<evidence type="ECO:0000256" key="5">
    <source>
        <dbReference type="ARBA" id="ARBA00022989"/>
    </source>
</evidence>
<dbReference type="RefSeq" id="WP_058529013.1">
    <property type="nucleotide sequence ID" value="NZ_CAAAHZ010000006.1"/>
</dbReference>
<feature type="transmembrane region" description="Helical" evidence="8">
    <location>
        <begin position="216"/>
        <end position="240"/>
    </location>
</feature>
<dbReference type="CDD" id="cd02953">
    <property type="entry name" value="DsbDgamma"/>
    <property type="match status" value="1"/>
</dbReference>
<dbReference type="Pfam" id="PF11412">
    <property type="entry name" value="DsbD_N"/>
    <property type="match status" value="1"/>
</dbReference>
<feature type="transmembrane region" description="Helical" evidence="8">
    <location>
        <begin position="392"/>
        <end position="414"/>
    </location>
</feature>
<keyword evidence="2" id="KW-1003">Cell membrane</keyword>
<feature type="transmembrane region" description="Helical" evidence="8">
    <location>
        <begin position="426"/>
        <end position="445"/>
    </location>
</feature>
<evidence type="ECO:0000256" key="2">
    <source>
        <dbReference type="ARBA" id="ARBA00022475"/>
    </source>
</evidence>
<dbReference type="PROSITE" id="PS51352">
    <property type="entry name" value="THIOREDOXIN_2"/>
    <property type="match status" value="1"/>
</dbReference>
<dbReference type="OrthoDB" id="9811036at2"/>
<feature type="transmembrane region" description="Helical" evidence="8">
    <location>
        <begin position="172"/>
        <end position="204"/>
    </location>
</feature>
<evidence type="ECO:0000256" key="8">
    <source>
        <dbReference type="SAM" id="Phobius"/>
    </source>
</evidence>
<feature type="transmembrane region" description="Helical" evidence="8">
    <location>
        <begin position="331"/>
        <end position="353"/>
    </location>
</feature>
<proteinExistence type="predicted"/>
<feature type="transmembrane region" description="Helical" evidence="8">
    <location>
        <begin position="293"/>
        <end position="325"/>
    </location>
</feature>
<dbReference type="STRING" id="45068.Llon_1027"/>
<dbReference type="InterPro" id="IPR028250">
    <property type="entry name" value="DsbDN"/>
</dbReference>
<feature type="transmembrane region" description="Helical" evidence="8">
    <location>
        <begin position="365"/>
        <end position="386"/>
    </location>
</feature>
<dbReference type="InterPro" id="IPR035671">
    <property type="entry name" value="DsbD_gamma"/>
</dbReference>
<keyword evidence="5 8" id="KW-1133">Transmembrane helix</keyword>
<protein>
    <submittedName>
        <fullName evidence="11">Thiol:disulfide interchange protein DsbD</fullName>
    </submittedName>
</protein>
<dbReference type="NCBIfam" id="NF001419">
    <property type="entry name" value="PRK00293.1"/>
    <property type="match status" value="1"/>
</dbReference>
<dbReference type="InterPro" id="IPR017937">
    <property type="entry name" value="Thioredoxin_CS"/>
</dbReference>
<dbReference type="SUPFAM" id="SSF74863">
    <property type="entry name" value="Thiol:disulfide interchange protein DsbD, N-terminal domain (DsbD-alpha)"/>
    <property type="match status" value="1"/>
</dbReference>
<feature type="transmembrane region" description="Helical" evidence="8">
    <location>
        <begin position="252"/>
        <end position="272"/>
    </location>
</feature>
<dbReference type="InterPro" id="IPR036249">
    <property type="entry name" value="Thioredoxin-like_sf"/>
</dbReference>
<dbReference type="PANTHER" id="PTHR32234">
    <property type="entry name" value="THIOL:DISULFIDE INTERCHANGE PROTEIN DSBD"/>
    <property type="match status" value="1"/>
</dbReference>
<evidence type="ECO:0000256" key="7">
    <source>
        <dbReference type="ARBA" id="ARBA00023284"/>
    </source>
</evidence>
<reference evidence="11 12" key="1">
    <citation type="submission" date="2015-11" db="EMBL/GenBank/DDBJ databases">
        <title>Genomic analysis of 38 Legionella species identifies large and diverse effector repertoires.</title>
        <authorList>
            <person name="Burstein D."/>
            <person name="Amaro F."/>
            <person name="Zusman T."/>
            <person name="Lifshitz Z."/>
            <person name="Cohen O."/>
            <person name="Gilbert J.A."/>
            <person name="Pupko T."/>
            <person name="Shuman H.A."/>
            <person name="Segal G."/>
        </authorList>
    </citation>
    <scope>NUCLEOTIDE SEQUENCE [LARGE SCALE GENOMIC DNA]</scope>
    <source>
        <strain evidence="11 12">ATCC 49505</strain>
    </source>
</reference>
<evidence type="ECO:0000313" key="11">
    <source>
        <dbReference type="EMBL" id="KTD21862.1"/>
    </source>
</evidence>
<dbReference type="PATRIC" id="fig|45068.5.peg.1111"/>
<evidence type="ECO:0000313" key="12">
    <source>
        <dbReference type="Proteomes" id="UP000054997"/>
    </source>
</evidence>
<dbReference type="InterPro" id="IPR013766">
    <property type="entry name" value="Thioredoxin_domain"/>
</dbReference>
<dbReference type="GO" id="GO:0017004">
    <property type="term" value="P:cytochrome complex assembly"/>
    <property type="evidence" value="ECO:0007669"/>
    <property type="project" value="UniProtKB-KW"/>
</dbReference>
<dbReference type="EMBL" id="LNYK01000014">
    <property type="protein sequence ID" value="KTD21862.1"/>
    <property type="molecule type" value="Genomic_DNA"/>
</dbReference>
<sequence>MKKIFLMFLFLFQALAFASPPSAEEIFQLSAKREDPNTFILNWSIKPGYFLYKDKIQLQPKGDKLYKLGKIRFPKPLSKTNNRGEEFEIYRLKLSLPVPVLGEAAGEDLITVHYQGCSDDGFCYPPQAKEIKLSFDKDLALVNAEHGENATGASSEAEPKTQVDEVLSSNSLLWIIPGFLGFGLLLSFTPCVLPMIPVLSGIIVGQGKELSTRKAFLLSLSYVLSMSLTYALVGAVVALMGNNLQIFMQSPWVIGALGLIFVVLALSMFNFYELRMPVSWQSKLASVTRSQSGGHYLGAAIMGCVSTLVLSPCVTAPLIGVIGYIAHTGNIGFGSTALFFLGLGMGLPLLFIGTSAGKLLPKAGSWMNTVKAFFGVLLLALAIYLLERILPQILSMALWAGLLIFCGVFIGAFNQAKSNLDKLNQGAGIMLLVYGLLILIGASQGNTNPLLPLKNSSDLARTSRQSSPQVVTTVKEAQKALAEAKGTPVMLDFYADWCTSCKVIAATTLKNPAILQELENIIVVKVDLTSNDQNTRELLKHFNVVAPPTFLFYDRNGRELSHLRVIGEASTEAFIRKLNTIKF</sequence>
<dbReference type="GO" id="GO:0045454">
    <property type="term" value="P:cell redox homeostasis"/>
    <property type="evidence" value="ECO:0007669"/>
    <property type="project" value="TreeGrafter"/>
</dbReference>
<dbReference type="PROSITE" id="PS00194">
    <property type="entry name" value="THIOREDOXIN_1"/>
    <property type="match status" value="1"/>
</dbReference>
<evidence type="ECO:0000259" key="10">
    <source>
        <dbReference type="PROSITE" id="PS51352"/>
    </source>
</evidence>
<comment type="caution">
    <text evidence="11">The sequence shown here is derived from an EMBL/GenBank/DDBJ whole genome shotgun (WGS) entry which is preliminary data.</text>
</comment>
<dbReference type="SUPFAM" id="SSF52833">
    <property type="entry name" value="Thioredoxin-like"/>
    <property type="match status" value="1"/>
</dbReference>
<evidence type="ECO:0000256" key="1">
    <source>
        <dbReference type="ARBA" id="ARBA00004651"/>
    </source>
</evidence>